<dbReference type="KEGG" id="dao:Desac_2557"/>
<evidence type="ECO:0000256" key="3">
    <source>
        <dbReference type="ARBA" id="ARBA00022475"/>
    </source>
</evidence>
<dbReference type="Pfam" id="PF02308">
    <property type="entry name" value="MgtC"/>
    <property type="match status" value="1"/>
</dbReference>
<name>F2NIH3_DESAR</name>
<keyword evidence="10" id="KW-1185">Reference proteome</keyword>
<reference evidence="9 10" key="1">
    <citation type="journal article" date="2011" name="Stand. Genomic Sci.">
        <title>Complete genome sequence of the acetate-degrading sulfate reducer Desulfobacca acetoxidans type strain (ASRB2).</title>
        <authorList>
            <person name="Goker M."/>
            <person name="Teshima H."/>
            <person name="Lapidus A."/>
            <person name="Nolan M."/>
            <person name="Lucas S."/>
            <person name="Hammon N."/>
            <person name="Deshpande S."/>
            <person name="Cheng J.F."/>
            <person name="Tapia R."/>
            <person name="Han C."/>
            <person name="Goodwin L."/>
            <person name="Pitluck S."/>
            <person name="Huntemann M."/>
            <person name="Liolios K."/>
            <person name="Ivanova N."/>
            <person name="Pagani I."/>
            <person name="Mavromatis K."/>
            <person name="Ovchinikova G."/>
            <person name="Pati A."/>
            <person name="Chen A."/>
            <person name="Palaniappan K."/>
            <person name="Land M."/>
            <person name="Hauser L."/>
            <person name="Brambilla E.M."/>
            <person name="Rohde M."/>
            <person name="Spring S."/>
            <person name="Detter J.C."/>
            <person name="Woyke T."/>
            <person name="Bristow J."/>
            <person name="Eisen J.A."/>
            <person name="Markowitz V."/>
            <person name="Hugenholtz P."/>
            <person name="Kyrpides N.C."/>
            <person name="Klenk H.P."/>
        </authorList>
    </citation>
    <scope>NUCLEOTIDE SEQUENCE [LARGE SCALE GENOMIC DNA]</scope>
    <source>
        <strain evidence="10">ATCC 700848 / DSM 11109 / ASRB2</strain>
    </source>
</reference>
<accession>F2NIH3</accession>
<feature type="transmembrane region" description="Helical" evidence="7">
    <location>
        <begin position="40"/>
        <end position="58"/>
    </location>
</feature>
<feature type="domain" description="MgtC/SapB/SrpB/YhiD N-terminal" evidence="8">
    <location>
        <begin position="14"/>
        <end position="147"/>
    </location>
</feature>
<keyword evidence="4 7" id="KW-0812">Transmembrane</keyword>
<feature type="transmembrane region" description="Helical" evidence="7">
    <location>
        <begin position="12"/>
        <end position="28"/>
    </location>
</feature>
<dbReference type="InterPro" id="IPR003416">
    <property type="entry name" value="MgtC/SapB/SrpB/YhiD_fam"/>
</dbReference>
<dbReference type="PRINTS" id="PR01837">
    <property type="entry name" value="MGTCSAPBPROT"/>
</dbReference>
<protein>
    <submittedName>
        <fullName evidence="9">MgtC/SapB transporter</fullName>
    </submittedName>
</protein>
<evidence type="ECO:0000313" key="9">
    <source>
        <dbReference type="EMBL" id="AEB10375.1"/>
    </source>
</evidence>
<evidence type="ECO:0000256" key="1">
    <source>
        <dbReference type="ARBA" id="ARBA00004651"/>
    </source>
</evidence>
<evidence type="ECO:0000313" key="10">
    <source>
        <dbReference type="Proteomes" id="UP000000483"/>
    </source>
</evidence>
<gene>
    <name evidence="9" type="ordered locus">Desac_2557</name>
</gene>
<dbReference type="HOGENOM" id="CLU_079292_0_1_7"/>
<evidence type="ECO:0000256" key="7">
    <source>
        <dbReference type="SAM" id="Phobius"/>
    </source>
</evidence>
<sequence>MWNILELSNEVGKLFLAAIIGGIIGLERETHGQAAGLRTNVLVCTGGCLLMMLSLHMVEIYQYLNVNESVVRLDPARIASYAIASMGFLGAGAIITGKGNVKGLTTAASMWLVTAIGMAIGAKYYAPAVASTCLSLIVLYGFRRIKRHLPTDEHTLLTIRFSQGQDLSDQIKSILNRRGITINFSNCHLDYMQHILTYRLRLQSRVDIPWMELAAEMKEIGQMKEIGWEEAAVP</sequence>
<evidence type="ECO:0000256" key="2">
    <source>
        <dbReference type="ARBA" id="ARBA00009298"/>
    </source>
</evidence>
<dbReference type="AlphaFoldDB" id="F2NIH3"/>
<comment type="similarity">
    <text evidence="2">Belongs to the MgtC/SapB family.</text>
</comment>
<dbReference type="InterPro" id="IPR049177">
    <property type="entry name" value="MgtC_SapB_SrpB_YhiD_N"/>
</dbReference>
<dbReference type="Proteomes" id="UP000000483">
    <property type="component" value="Chromosome"/>
</dbReference>
<dbReference type="PANTHER" id="PTHR33778">
    <property type="entry name" value="PROTEIN MGTC"/>
    <property type="match status" value="1"/>
</dbReference>
<organism evidence="9 10">
    <name type="scientific">Desulfobacca acetoxidans (strain ATCC 700848 / DSM 11109 / ASRB2)</name>
    <dbReference type="NCBI Taxonomy" id="880072"/>
    <lineage>
        <taxon>Bacteria</taxon>
        <taxon>Pseudomonadati</taxon>
        <taxon>Thermodesulfobacteriota</taxon>
        <taxon>Desulfobaccia</taxon>
        <taxon>Desulfobaccales</taxon>
        <taxon>Desulfobaccaceae</taxon>
        <taxon>Desulfobacca</taxon>
    </lineage>
</organism>
<dbReference type="eggNOG" id="COG1285">
    <property type="taxonomic scope" value="Bacteria"/>
</dbReference>
<evidence type="ECO:0000256" key="5">
    <source>
        <dbReference type="ARBA" id="ARBA00022989"/>
    </source>
</evidence>
<keyword evidence="5 7" id="KW-1133">Transmembrane helix</keyword>
<proteinExistence type="inferred from homology"/>
<dbReference type="OrthoDB" id="9811198at2"/>
<dbReference type="EMBL" id="CP002629">
    <property type="protein sequence ID" value="AEB10375.1"/>
    <property type="molecule type" value="Genomic_DNA"/>
</dbReference>
<evidence type="ECO:0000256" key="6">
    <source>
        <dbReference type="ARBA" id="ARBA00023136"/>
    </source>
</evidence>
<evidence type="ECO:0000259" key="8">
    <source>
        <dbReference type="Pfam" id="PF02308"/>
    </source>
</evidence>
<reference evidence="10" key="2">
    <citation type="submission" date="2011-03" db="EMBL/GenBank/DDBJ databases">
        <title>The complete genome of Desulfobacca acetoxidans DSM 11109.</title>
        <authorList>
            <consortium name="US DOE Joint Genome Institute (JGI-PGF)"/>
            <person name="Lucas S."/>
            <person name="Copeland A."/>
            <person name="Lapidus A."/>
            <person name="Bruce D."/>
            <person name="Goodwin L."/>
            <person name="Pitluck S."/>
            <person name="Peters L."/>
            <person name="Kyrpides N."/>
            <person name="Mavromatis K."/>
            <person name="Ivanova N."/>
            <person name="Ovchinnikova G."/>
            <person name="Teshima H."/>
            <person name="Detter J.C."/>
            <person name="Han C."/>
            <person name="Land M."/>
            <person name="Hauser L."/>
            <person name="Markowitz V."/>
            <person name="Cheng J.-F."/>
            <person name="Hugenholtz P."/>
            <person name="Woyke T."/>
            <person name="Wu D."/>
            <person name="Spring S."/>
            <person name="Schueler E."/>
            <person name="Brambilla E."/>
            <person name="Klenk H.-P."/>
            <person name="Eisen J.A."/>
        </authorList>
    </citation>
    <scope>NUCLEOTIDE SEQUENCE [LARGE SCALE GENOMIC DNA]</scope>
    <source>
        <strain evidence="10">ATCC 700848 / DSM 11109 / ASRB2</strain>
    </source>
</reference>
<keyword evidence="3" id="KW-1003">Cell membrane</keyword>
<feature type="transmembrane region" description="Helical" evidence="7">
    <location>
        <begin position="126"/>
        <end position="142"/>
    </location>
</feature>
<comment type="subcellular location">
    <subcellularLocation>
        <location evidence="1">Cell membrane</location>
        <topology evidence="1">Multi-pass membrane protein</topology>
    </subcellularLocation>
</comment>
<keyword evidence="6 7" id="KW-0472">Membrane</keyword>
<evidence type="ECO:0000256" key="4">
    <source>
        <dbReference type="ARBA" id="ARBA00022692"/>
    </source>
</evidence>
<dbReference type="GO" id="GO:0005886">
    <property type="term" value="C:plasma membrane"/>
    <property type="evidence" value="ECO:0007669"/>
    <property type="project" value="UniProtKB-SubCell"/>
</dbReference>
<dbReference type="RefSeq" id="WP_013707484.1">
    <property type="nucleotide sequence ID" value="NC_015388.1"/>
</dbReference>
<feature type="transmembrane region" description="Helical" evidence="7">
    <location>
        <begin position="78"/>
        <end position="96"/>
    </location>
</feature>
<dbReference type="PANTHER" id="PTHR33778:SF1">
    <property type="entry name" value="MAGNESIUM TRANSPORTER YHID-RELATED"/>
    <property type="match status" value="1"/>
</dbReference>
<dbReference type="STRING" id="880072.Desac_2557"/>